<reference evidence="2" key="1">
    <citation type="submission" date="2024-02" db="UniProtKB">
        <authorList>
            <consortium name="WormBaseParasite"/>
        </authorList>
    </citation>
    <scope>IDENTIFICATION</scope>
</reference>
<name>A0AAF3FIH3_9BILA</name>
<dbReference type="WBParaSite" id="MBELARI_LOCUS6626">
    <property type="protein sequence ID" value="MBELARI_LOCUS6626"/>
    <property type="gene ID" value="MBELARI_LOCUS6626"/>
</dbReference>
<dbReference type="AlphaFoldDB" id="A0AAF3FIH3"/>
<evidence type="ECO:0000313" key="1">
    <source>
        <dbReference type="Proteomes" id="UP000887575"/>
    </source>
</evidence>
<organism evidence="1 2">
    <name type="scientific">Mesorhabditis belari</name>
    <dbReference type="NCBI Taxonomy" id="2138241"/>
    <lineage>
        <taxon>Eukaryota</taxon>
        <taxon>Metazoa</taxon>
        <taxon>Ecdysozoa</taxon>
        <taxon>Nematoda</taxon>
        <taxon>Chromadorea</taxon>
        <taxon>Rhabditida</taxon>
        <taxon>Rhabditina</taxon>
        <taxon>Rhabditomorpha</taxon>
        <taxon>Rhabditoidea</taxon>
        <taxon>Rhabditidae</taxon>
        <taxon>Mesorhabditinae</taxon>
        <taxon>Mesorhabditis</taxon>
    </lineage>
</organism>
<evidence type="ECO:0000313" key="2">
    <source>
        <dbReference type="WBParaSite" id="MBELARI_LOCUS6626"/>
    </source>
</evidence>
<accession>A0AAF3FIH3</accession>
<protein>
    <submittedName>
        <fullName evidence="2">Uncharacterized protein</fullName>
    </submittedName>
</protein>
<dbReference type="Proteomes" id="UP000887575">
    <property type="component" value="Unassembled WGS sequence"/>
</dbReference>
<keyword evidence="1" id="KW-1185">Reference proteome</keyword>
<proteinExistence type="predicted"/>
<sequence length="73" mass="8450">MPDSLLTNATRRKENLIEKAKQNLGLNTEKVLSLFEVFKLIATFPIWYPKSLYNKAQEKGPLPKDFDFTYALT</sequence>